<sequence>MDRDRLALFRRTLHQIFEKYSQFKLSYADVETELVLDDERGHYELWQIGWQGPKRIHACILHVDIKDSKIWVQHDGIHEGITDELLEAGIEPQEIVLAFHSPAARKYLPFAVA</sequence>
<comment type="caution">
    <text evidence="1">The sequence shown here is derived from an EMBL/GenBank/DDBJ whole genome shotgun (WGS) entry which is preliminary data.</text>
</comment>
<protein>
    <recommendedName>
        <fullName evidence="3">XisI protein</fullName>
    </recommendedName>
</protein>
<evidence type="ECO:0000313" key="1">
    <source>
        <dbReference type="EMBL" id="MBB6053733.1"/>
    </source>
</evidence>
<dbReference type="EMBL" id="JACHGW010000008">
    <property type="protein sequence ID" value="MBB6053733.1"/>
    <property type="molecule type" value="Genomic_DNA"/>
</dbReference>
<dbReference type="SUPFAM" id="SSF143847">
    <property type="entry name" value="XisI-like"/>
    <property type="match status" value="1"/>
</dbReference>
<dbReference type="AlphaFoldDB" id="A0A7W9W9D2"/>
<dbReference type="InterPro" id="IPR035943">
    <property type="entry name" value="XisI-like_sf"/>
</dbReference>
<dbReference type="Gene3D" id="3.30.310.110">
    <property type="entry name" value="XisI-like"/>
    <property type="match status" value="1"/>
</dbReference>
<organism evidence="1 2">
    <name type="scientific">Armatimonas rosea</name>
    <dbReference type="NCBI Taxonomy" id="685828"/>
    <lineage>
        <taxon>Bacteria</taxon>
        <taxon>Bacillati</taxon>
        <taxon>Armatimonadota</taxon>
        <taxon>Armatimonadia</taxon>
        <taxon>Armatimonadales</taxon>
        <taxon>Armatimonadaceae</taxon>
        <taxon>Armatimonas</taxon>
    </lineage>
</organism>
<dbReference type="InterPro" id="IPR014968">
    <property type="entry name" value="XisI"/>
</dbReference>
<dbReference type="Pfam" id="PF08869">
    <property type="entry name" value="XisI"/>
    <property type="match status" value="1"/>
</dbReference>
<gene>
    <name evidence="1" type="ORF">HNQ39_005575</name>
</gene>
<keyword evidence="2" id="KW-1185">Reference proteome</keyword>
<name>A0A7W9W9D2_ARMRO</name>
<dbReference type="Proteomes" id="UP000520814">
    <property type="component" value="Unassembled WGS sequence"/>
</dbReference>
<evidence type="ECO:0000313" key="2">
    <source>
        <dbReference type="Proteomes" id="UP000520814"/>
    </source>
</evidence>
<reference evidence="1 2" key="1">
    <citation type="submission" date="2020-08" db="EMBL/GenBank/DDBJ databases">
        <title>Genomic Encyclopedia of Type Strains, Phase IV (KMG-IV): sequencing the most valuable type-strain genomes for metagenomic binning, comparative biology and taxonomic classification.</title>
        <authorList>
            <person name="Goeker M."/>
        </authorList>
    </citation>
    <scope>NUCLEOTIDE SEQUENCE [LARGE SCALE GENOMIC DNA]</scope>
    <source>
        <strain evidence="1 2">DSM 23562</strain>
    </source>
</reference>
<proteinExistence type="predicted"/>
<evidence type="ECO:0008006" key="3">
    <source>
        <dbReference type="Google" id="ProtNLM"/>
    </source>
</evidence>
<dbReference type="RefSeq" id="WP_184203824.1">
    <property type="nucleotide sequence ID" value="NZ_JACHGW010000008.1"/>
</dbReference>
<accession>A0A7W9W9D2</accession>
<dbReference type="CDD" id="cd16382">
    <property type="entry name" value="XisI-like"/>
    <property type="match status" value="1"/>
</dbReference>